<organism evidence="1 2">
    <name type="scientific">Agrobacterium salinitolerans</name>
    <dbReference type="NCBI Taxonomy" id="1183413"/>
    <lineage>
        <taxon>Bacteria</taxon>
        <taxon>Pseudomonadati</taxon>
        <taxon>Pseudomonadota</taxon>
        <taxon>Alphaproteobacteria</taxon>
        <taxon>Hyphomicrobiales</taxon>
        <taxon>Rhizobiaceae</taxon>
        <taxon>Rhizobium/Agrobacterium group</taxon>
        <taxon>Agrobacterium</taxon>
    </lineage>
</organism>
<evidence type="ECO:0000313" key="1">
    <source>
        <dbReference type="EMBL" id="TRA96869.1"/>
    </source>
</evidence>
<accession>A0ABY3BVN5</accession>
<protein>
    <submittedName>
        <fullName evidence="1">Uncharacterized protein</fullName>
    </submittedName>
</protein>
<dbReference type="Proteomes" id="UP000319481">
    <property type="component" value="Unassembled WGS sequence"/>
</dbReference>
<comment type="caution">
    <text evidence="1">The sequence shown here is derived from an EMBL/GenBank/DDBJ whole genome shotgun (WGS) entry which is preliminary data.</text>
</comment>
<name>A0ABY3BVN5_9HYPH</name>
<dbReference type="RefSeq" id="WP_142911573.1">
    <property type="nucleotide sequence ID" value="NZ_JAPZLP010000001.1"/>
</dbReference>
<keyword evidence="2" id="KW-1185">Reference proteome</keyword>
<dbReference type="EMBL" id="SGNZ01000001">
    <property type="protein sequence ID" value="TRA96869.1"/>
    <property type="molecule type" value="Genomic_DNA"/>
</dbReference>
<proteinExistence type="predicted"/>
<gene>
    <name evidence="1" type="ORF">EXN23_01110</name>
</gene>
<evidence type="ECO:0000313" key="2">
    <source>
        <dbReference type="Proteomes" id="UP000319481"/>
    </source>
</evidence>
<reference evidence="1 2" key="1">
    <citation type="journal article" date="2019" name="Appl. Microbiol. Biotechnol.">
        <title>Differential efficiency of wild type rhizogenic strains for rol gene transformation of plants.</title>
        <authorList>
            <person name="Desmet S."/>
            <person name="De Keyser E."/>
            <person name="Van Vaerenbergh J."/>
            <person name="Baeyen S."/>
            <person name="Van Huylenbroeck J."/>
            <person name="Geelen D."/>
            <person name="Dhooghe E."/>
        </authorList>
    </citation>
    <scope>NUCLEOTIDE SEQUENCE [LARGE SCALE GENOMIC DNA]</scope>
    <source>
        <strain evidence="1 2">GBBC3283</strain>
    </source>
</reference>
<sequence length="134" mass="15434">MYSFLDQSKEAQKYRLHQMVVNNALSGIDAHPDDIEMMERWIDEEVPQDECARRLIVRHIGGDTAAEKVENLRRYYKIKRSDGYPEQLADALNRIEGIEGDETLSLIADLMRESVLTPNEANAFTLSHIRENSL</sequence>